<comment type="cofactor">
    <cofactor evidence="1 10">
        <name>heme</name>
        <dbReference type="ChEBI" id="CHEBI:30413"/>
    </cofactor>
</comment>
<dbReference type="FunFam" id="1.10.630.10:FF:000033">
    <property type="entry name" value="14-alpha sterol demethylase"/>
    <property type="match status" value="1"/>
</dbReference>
<feature type="region of interest" description="Disordered" evidence="11">
    <location>
        <begin position="225"/>
        <end position="265"/>
    </location>
</feature>
<gene>
    <name evidence="14" type="primary">ERG11</name>
    <name evidence="14" type="ORF">MEQU1_003285</name>
</gene>
<evidence type="ECO:0000256" key="7">
    <source>
        <dbReference type="ARBA" id="ARBA00023004"/>
    </source>
</evidence>
<dbReference type="GO" id="GO:0008398">
    <property type="term" value="F:sterol 14-demethylase activity"/>
    <property type="evidence" value="ECO:0007669"/>
    <property type="project" value="UniProtKB-EC"/>
</dbReference>
<dbReference type="PROSITE" id="PS51462">
    <property type="entry name" value="NUDIX"/>
    <property type="match status" value="1"/>
</dbReference>
<reference evidence="14" key="1">
    <citation type="submission" date="2023-03" db="EMBL/GenBank/DDBJ databases">
        <title>Mating type loci evolution in Malassezia.</title>
        <authorList>
            <person name="Coelho M.A."/>
        </authorList>
    </citation>
    <scope>NUCLEOTIDE SEQUENCE</scope>
    <source>
        <strain evidence="14">CBS 12830</strain>
    </source>
</reference>
<dbReference type="SUPFAM" id="SSF48264">
    <property type="entry name" value="Cytochrome P450"/>
    <property type="match status" value="1"/>
</dbReference>
<sequence>MFFHPDPSDLDGLLEYAVQTNRAKSGPFTYLSESMDGKPNFGRRRSAKKATLERPDLLEVPGVVGKEVSKHKFKQSRLKKHAQLVTSLGPIVNERDRRDYQNPSTPLFRDFTNLLVERYNIEPERNDDGQVRSLSDWLNNESSTRRTTATLLQAEVANLDYGRLQVTSFDDSSEDIEGFSIETGDGNIIGARYVVSAVGYGGRPQVPKWLQEASRTTVQSSFADSDYDAASVSDDDQSIRSDGSDDTDPSSQESEHDKQGATSTPCVDSYGDGWAHSSAICNPSFEFPNTTLKARIQARQSTTVVIIGGGLSSAQICDLCVRKGFTKVILLLRGFFKVKPFDFSIDWVGKYANVNKMQFWQNDNAHERMKMIHEGRDGGSINPPYSMILRHHAKNGALEIKTHTEVDTASWDPRAQKWTFTFHRKNCSDNETQFMNNNQAPGTFVSCEADYLISSTGSHLGFSTLPFMKTLAKKEVVPEVGGVPIVNEDLQYGSLPLYVIGSYSAIQIGPTAYNLGGIREGADRVAAKLRQLEENTTEEEKPAADAVSHELRRSYADNNSDICLATLGEGEINAASSMSALLYNSKFNLTQTYFVVNGIAGINPAMGAIVPANWSSSFWNYGTSQPDQYPGWFYGTEVFGLNTALRDKVFPIATQTLLNDTQLAQEKRAAYPTSPARNAPAVFQGDVMTSDLYYTGAMFGDMAANITLTLTNHTGTYALTAQEDNAVLETASDFDRAPPGVNDYEYFMNVTKFTDLVIPALENLYLVGYPIVAVTPLASLASVAILAIVKRPSKEPHVILVSQFRPPVGACVVELPAGLIDAGEEGDQGAKSAALRELYEETGYGESSKGATISIKALSTILHNDPGMTGANMRLCIIDIELESDAPEPLAQPDEGEYIDKHLVPLRHLSEKLQGTAKYVDTQDLKHKATPWMHDYRIWLQASLSDFNPNSSMSDLLAFVQELPKWQQVAGGIFLFVSLSVIINVLSQILLPRNKSLPPVVFHWFPVIGSAVTYGMDPYRFFFECREKYGDVFTFKLFGRNLTVALGPKGSNLVFNGRLNQVSAEDAYTSLTTPVFGKGVVYDVPNSVLMEQKRFVKAGLSVENFRTYVTQIAAEVNNFIKTDPAFLPLQKGSPSVVVDIFNAFSEITILTASRTLQGKEVRENLDKSFAKLYHDLDSGFTPINFVIPNLPLPNNFRRDRAQRQMSDFYMGIIKKRRQGIVEGTEHDMINALMEQSYKNGRDINDREIAHMMIALLMAGQHTSSATGSWAMLRLASRPEFIEELYQEQVKVFSDGAGGFAPLDYDIQKSSLPVLDAVIRETLRMHPPIHSLMRKVKADIPVPPSLAAPKSSKPGDNNAYVIPKGHYVIAAPGVSQIDPLLWEDADVFDPHRWLGDRAKKLEQTEDKQEDFGWGMVSTGANSPYLPFGAGRHRCIGEQFAYLQLGTIISTFVRAFKWRLEDKLPLPDYTSMVVLPSQPANVVFTPRK</sequence>
<dbReference type="GO" id="GO:0016020">
    <property type="term" value="C:membrane"/>
    <property type="evidence" value="ECO:0007669"/>
    <property type="project" value="UniProtKB-SubCell"/>
</dbReference>
<evidence type="ECO:0000256" key="4">
    <source>
        <dbReference type="ARBA" id="ARBA00022617"/>
    </source>
</evidence>
<dbReference type="Gene3D" id="1.10.630.10">
    <property type="entry name" value="Cytochrome P450"/>
    <property type="match status" value="1"/>
</dbReference>
<dbReference type="Pfam" id="PF00067">
    <property type="entry name" value="p450"/>
    <property type="match status" value="1"/>
</dbReference>
<keyword evidence="7 10" id="KW-0408">Iron</keyword>
<evidence type="ECO:0000313" key="14">
    <source>
        <dbReference type="EMBL" id="WFD24582.1"/>
    </source>
</evidence>
<evidence type="ECO:0000313" key="15">
    <source>
        <dbReference type="Proteomes" id="UP001214415"/>
    </source>
</evidence>
<proteinExistence type="inferred from homology"/>
<evidence type="ECO:0000256" key="5">
    <source>
        <dbReference type="ARBA" id="ARBA00022723"/>
    </source>
</evidence>
<evidence type="ECO:0000256" key="6">
    <source>
        <dbReference type="ARBA" id="ARBA00023002"/>
    </source>
</evidence>
<keyword evidence="8" id="KW-0503">Monooxygenase</keyword>
<keyword evidence="12" id="KW-1133">Transmembrane helix</keyword>
<dbReference type="Pfam" id="PF06516">
    <property type="entry name" value="NUP"/>
    <property type="match status" value="1"/>
</dbReference>
<keyword evidence="6 14" id="KW-0560">Oxidoreductase</keyword>
<organism evidence="14 15">
    <name type="scientific">Malassezia equina</name>
    <dbReference type="NCBI Taxonomy" id="1381935"/>
    <lineage>
        <taxon>Eukaryota</taxon>
        <taxon>Fungi</taxon>
        <taxon>Dikarya</taxon>
        <taxon>Basidiomycota</taxon>
        <taxon>Ustilaginomycotina</taxon>
        <taxon>Malasseziomycetes</taxon>
        <taxon>Malasseziales</taxon>
        <taxon>Malasseziaceae</taxon>
        <taxon>Malassezia</taxon>
    </lineage>
</organism>
<dbReference type="PRINTS" id="PR00465">
    <property type="entry name" value="EP450IV"/>
</dbReference>
<dbReference type="GO" id="GO:0055085">
    <property type="term" value="P:transmembrane transport"/>
    <property type="evidence" value="ECO:0007669"/>
    <property type="project" value="InterPro"/>
</dbReference>
<evidence type="ECO:0000256" key="11">
    <source>
        <dbReference type="SAM" id="MobiDB-lite"/>
    </source>
</evidence>
<dbReference type="SUPFAM" id="SSF55811">
    <property type="entry name" value="Nudix"/>
    <property type="match status" value="1"/>
</dbReference>
<keyword evidence="5 10" id="KW-0479">Metal-binding</keyword>
<keyword evidence="15" id="KW-1185">Reference proteome</keyword>
<dbReference type="InterPro" id="IPR009486">
    <property type="entry name" value="Pur_nuclsid_perm"/>
</dbReference>
<dbReference type="CDD" id="cd18888">
    <property type="entry name" value="NUDIX_ADPRase_Nudt5"/>
    <property type="match status" value="1"/>
</dbReference>
<dbReference type="Gene3D" id="3.90.79.10">
    <property type="entry name" value="Nucleoside Triphosphate Pyrophosphohydrolase"/>
    <property type="match status" value="1"/>
</dbReference>
<name>A0AAF0EDW4_9BASI</name>
<keyword evidence="4 10" id="KW-0349">Heme</keyword>
<comment type="subcellular location">
    <subcellularLocation>
        <location evidence="2">Membrane</location>
    </subcellularLocation>
</comment>
<dbReference type="InterPro" id="IPR002403">
    <property type="entry name" value="Cyt_P450_E_grp-IV"/>
</dbReference>
<dbReference type="SUPFAM" id="SSF51905">
    <property type="entry name" value="FAD/NAD(P)-binding domain"/>
    <property type="match status" value="1"/>
</dbReference>
<dbReference type="Gene3D" id="3.50.50.60">
    <property type="entry name" value="FAD/NAD(P)-binding domain"/>
    <property type="match status" value="1"/>
</dbReference>
<dbReference type="PANTHER" id="PTHR38663">
    <property type="match status" value="1"/>
</dbReference>
<dbReference type="InterPro" id="IPR015797">
    <property type="entry name" value="NUDIX_hydrolase-like_dom_sf"/>
</dbReference>
<evidence type="ECO:0000256" key="12">
    <source>
        <dbReference type="SAM" id="Phobius"/>
    </source>
</evidence>
<dbReference type="InterPro" id="IPR036396">
    <property type="entry name" value="Cyt_P450_sf"/>
</dbReference>
<accession>A0AAF0EDW4</accession>
<dbReference type="CDD" id="cd11042">
    <property type="entry name" value="CYP51-like"/>
    <property type="match status" value="1"/>
</dbReference>
<evidence type="ECO:0000256" key="9">
    <source>
        <dbReference type="ARBA" id="ARBA00023136"/>
    </source>
</evidence>
<evidence type="ECO:0000256" key="10">
    <source>
        <dbReference type="PIRSR" id="PIRSR602403-1"/>
    </source>
</evidence>
<dbReference type="GO" id="GO:0005506">
    <property type="term" value="F:iron ion binding"/>
    <property type="evidence" value="ECO:0007669"/>
    <property type="project" value="InterPro"/>
</dbReference>
<evidence type="ECO:0000256" key="3">
    <source>
        <dbReference type="ARBA" id="ARBA00010617"/>
    </source>
</evidence>
<protein>
    <submittedName>
        <fullName evidence="14">Sterol 14alpha-demethylase</fullName>
        <ecNumber evidence="14">1.14.14.154</ecNumber>
    </submittedName>
</protein>
<feature type="transmembrane region" description="Helical" evidence="12">
    <location>
        <begin position="764"/>
        <end position="789"/>
    </location>
</feature>
<dbReference type="PRINTS" id="PR00385">
    <property type="entry name" value="P450"/>
</dbReference>
<dbReference type="InterPro" id="IPR001128">
    <property type="entry name" value="Cyt_P450"/>
</dbReference>
<dbReference type="GO" id="GO:0020037">
    <property type="term" value="F:heme binding"/>
    <property type="evidence" value="ECO:0007669"/>
    <property type="project" value="InterPro"/>
</dbReference>
<evidence type="ECO:0000259" key="13">
    <source>
        <dbReference type="PROSITE" id="PS51462"/>
    </source>
</evidence>
<evidence type="ECO:0000256" key="8">
    <source>
        <dbReference type="ARBA" id="ARBA00023033"/>
    </source>
</evidence>
<keyword evidence="12" id="KW-0812">Transmembrane</keyword>
<dbReference type="InterPro" id="IPR000086">
    <property type="entry name" value="NUDIX_hydrolase_dom"/>
</dbReference>
<dbReference type="PANTHER" id="PTHR38663:SF1">
    <property type="entry name" value="L-ORNITHINE N(5)-MONOOXYGENASE"/>
    <property type="match status" value="1"/>
</dbReference>
<feature type="transmembrane region" description="Helical" evidence="12">
    <location>
        <begin position="969"/>
        <end position="991"/>
    </location>
</feature>
<dbReference type="Proteomes" id="UP001214415">
    <property type="component" value="Chromosome 7"/>
</dbReference>
<comment type="similarity">
    <text evidence="3">Belongs to the cytochrome P450 family.</text>
</comment>
<keyword evidence="9 12" id="KW-0472">Membrane</keyword>
<feature type="domain" description="Nudix hydrolase" evidence="13">
    <location>
        <begin position="778"/>
        <end position="935"/>
    </location>
</feature>
<dbReference type="InterPro" id="IPR036188">
    <property type="entry name" value="FAD/NAD-bd_sf"/>
</dbReference>
<dbReference type="PROSITE" id="PS00086">
    <property type="entry name" value="CYTOCHROME_P450"/>
    <property type="match status" value="1"/>
</dbReference>
<feature type="binding site" description="axial binding residue" evidence="10">
    <location>
        <position position="1433"/>
    </location>
    <ligand>
        <name>heme</name>
        <dbReference type="ChEBI" id="CHEBI:30413"/>
    </ligand>
    <ligandPart>
        <name>Fe</name>
        <dbReference type="ChEBI" id="CHEBI:18248"/>
    </ligandPart>
</feature>
<dbReference type="EC" id="1.14.14.154" evidence="14"/>
<evidence type="ECO:0000256" key="1">
    <source>
        <dbReference type="ARBA" id="ARBA00001971"/>
    </source>
</evidence>
<dbReference type="Pfam" id="PF00293">
    <property type="entry name" value="NUDIX"/>
    <property type="match status" value="1"/>
</dbReference>
<dbReference type="InterPro" id="IPR017972">
    <property type="entry name" value="Cyt_P450_CS"/>
</dbReference>
<dbReference type="EMBL" id="CP119906">
    <property type="protein sequence ID" value="WFD24582.1"/>
    <property type="molecule type" value="Genomic_DNA"/>
</dbReference>
<evidence type="ECO:0000256" key="2">
    <source>
        <dbReference type="ARBA" id="ARBA00004370"/>
    </source>
</evidence>